<dbReference type="EMBL" id="JAHESD010000061">
    <property type="protein sequence ID" value="MBT1705609.1"/>
    <property type="molecule type" value="Genomic_DNA"/>
</dbReference>
<evidence type="ECO:0000313" key="1">
    <source>
        <dbReference type="EMBL" id="MBT1705609.1"/>
    </source>
</evidence>
<name>A0ABS5VW13_9BACT</name>
<comment type="caution">
    <text evidence="1">The sequence shown here is derived from an EMBL/GenBank/DDBJ whole genome shotgun (WGS) entry which is preliminary data.</text>
</comment>
<reference evidence="1 2" key="1">
    <citation type="submission" date="2021-05" db="EMBL/GenBank/DDBJ databases">
        <title>A Polyphasic approach of four new species of the genus Ohtaekwangia: Ohtaekwangia histidinii sp. nov., Ohtaekwangia cretensis sp. nov., Ohtaekwangia indiensis sp. nov., Ohtaekwangia reichenbachii sp. nov. from diverse environment.</title>
        <authorList>
            <person name="Octaviana S."/>
        </authorList>
    </citation>
    <scope>NUCLEOTIDE SEQUENCE [LARGE SCALE GENOMIC DNA]</scope>
    <source>
        <strain evidence="1 2">PWU20</strain>
    </source>
</reference>
<gene>
    <name evidence="1" type="ORF">KK060_20130</name>
</gene>
<keyword evidence="2" id="KW-1185">Reference proteome</keyword>
<protein>
    <submittedName>
        <fullName evidence="1">Uncharacterized protein</fullName>
    </submittedName>
</protein>
<sequence length="185" mass="21193">MATIQGNPMIKGVRGALRGIMFRQVGKRTILSAKPSSPKKQSEQQRANRYRFKCASNYAKHILKDEQKKAYYQQKARKLKMPNAYTAALSDYMRKGEIKQIKINTNSKSGDSININVYKKDFAVNKVRVTIYDKEGTSVFSDFAIKKDRTDFVLPISKALLLTADTRIKATIEDNFMDRIERTIN</sequence>
<proteinExistence type="predicted"/>
<dbReference type="Proteomes" id="UP000772618">
    <property type="component" value="Unassembled WGS sequence"/>
</dbReference>
<accession>A0ABS5VW13</accession>
<dbReference type="RefSeq" id="WP_254155596.1">
    <property type="nucleotide sequence ID" value="NZ_JAHESD010000061.1"/>
</dbReference>
<evidence type="ECO:0000313" key="2">
    <source>
        <dbReference type="Proteomes" id="UP000772618"/>
    </source>
</evidence>
<organism evidence="1 2">
    <name type="scientific">Chryseosolibacter indicus</name>
    <dbReference type="NCBI Taxonomy" id="2782351"/>
    <lineage>
        <taxon>Bacteria</taxon>
        <taxon>Pseudomonadati</taxon>
        <taxon>Bacteroidota</taxon>
        <taxon>Cytophagia</taxon>
        <taxon>Cytophagales</taxon>
        <taxon>Chryseotaleaceae</taxon>
        <taxon>Chryseosolibacter</taxon>
    </lineage>
</organism>